<dbReference type="InterPro" id="IPR038729">
    <property type="entry name" value="Rad50/SbcC_AAA"/>
</dbReference>
<dbReference type="Gene3D" id="3.40.50.300">
    <property type="entry name" value="P-loop containing nucleotide triphosphate hydrolases"/>
    <property type="match status" value="2"/>
</dbReference>
<organism evidence="12 13">
    <name type="scientific">Desulfurobacterium indicum</name>
    <dbReference type="NCBI Taxonomy" id="1914305"/>
    <lineage>
        <taxon>Bacteria</taxon>
        <taxon>Pseudomonadati</taxon>
        <taxon>Aquificota</taxon>
        <taxon>Aquificia</taxon>
        <taxon>Desulfurobacteriales</taxon>
        <taxon>Desulfurobacteriaceae</taxon>
        <taxon>Desulfurobacterium</taxon>
    </lineage>
</organism>
<dbReference type="PANTHER" id="PTHR32114:SF2">
    <property type="entry name" value="ABC TRANSPORTER ABCH.3"/>
    <property type="match status" value="1"/>
</dbReference>
<evidence type="ECO:0000256" key="3">
    <source>
        <dbReference type="ARBA" id="ARBA00022763"/>
    </source>
</evidence>
<evidence type="ECO:0000256" key="5">
    <source>
        <dbReference type="ARBA" id="ARBA00022833"/>
    </source>
</evidence>
<evidence type="ECO:0000256" key="10">
    <source>
        <dbReference type="SAM" id="Coils"/>
    </source>
</evidence>
<evidence type="ECO:0000256" key="2">
    <source>
        <dbReference type="ARBA" id="ARBA00022741"/>
    </source>
</evidence>
<dbReference type="Gene3D" id="1.10.287.510">
    <property type="entry name" value="Helix hairpin bin"/>
    <property type="match status" value="1"/>
</dbReference>
<sequence>MLRIRHLSLKGFLSHKNTDLPFEDASYIILGSNASGKTSLLRGIFFGLFGEDIVFGRRNLINLVNREKTSAEVTLSFLTGGREYTVIRKITPKGNQSVELYRDGIKHATGVKVCEEVLRSDLGLEPEIFKNTVYVPQGELVTFLEGTPKARREILNRLFGLEEIAKKHETIKAFAKQIEMEFSKFEFQLHQLENLRQKLSTINHEIKELERQITEEEKKTADMKILFLRQKEILRSFEERKARVEAIEKEKKIYKEQLDKLFSEIEKKKNRLVTIDREEKKLPELKEKVKILPVLKDIKEKVTELKLLVERKRNLEEERKRFELLKREFSKKKERLEFVEKEIVRAVSELERLKEKVSNKRGIYESLKVAKSKYESLNEKLSYVRKEIERKEEKLEKLPLFDLESLKIHLNKLETRISQVEKDIAEIESLLKIHRERLEKLEVGEVDRCPICGSVLSSDKVKQLVAESSSFIREHGIRLETLRKELENLKKERKKFENDLKEALLYLKERENLEKELLSLKNDESSIFRELSKLSFSPEKFAATEKELEKLKDRFLSLKNNLSSLKSEEGRLKPEIEKLSEELKAFDEEKNAEKIRSAEEEIGRLKTAISELKKASGITISTAKELKQAIEDVEAARREIEKITAYIEARPEIEREIALLLENIETLKEKIKNCDEKLKAVDYDKSEHETIIKTVADSEEKLSQALKILNEKRGTLAEKRETLVTTEKEIKELEQVKEKIKLLKSAYDVIKQVESGFHPSTGFVTELRRQLLPEIANICKTIFAEFNFDFSELTIAEDLTVEFGIPGQGVVTLDQLSGGQKVAFALALRFALARKFMSKFELLILDEPTIHLDDERKRELADILLSLRGKIPQMIVVTHDPELEVAGDKIIRVERTANGSTIKFAEGE</sequence>
<dbReference type="Pfam" id="PF13476">
    <property type="entry name" value="AAA_23"/>
    <property type="match status" value="1"/>
</dbReference>
<feature type="binding site" evidence="9">
    <location>
        <position position="449"/>
    </location>
    <ligand>
        <name>Zn(2+)</name>
        <dbReference type="ChEBI" id="CHEBI:29105"/>
    </ligand>
</feature>
<keyword evidence="3" id="KW-0227">DNA damage</keyword>
<dbReference type="SUPFAM" id="SSF75712">
    <property type="entry name" value="Rad50 coiled-coil Zn hook"/>
    <property type="match status" value="1"/>
</dbReference>
<feature type="coiled-coil region" evidence="10">
    <location>
        <begin position="472"/>
        <end position="684"/>
    </location>
</feature>
<evidence type="ECO:0000313" key="13">
    <source>
        <dbReference type="Proteomes" id="UP000187408"/>
    </source>
</evidence>
<dbReference type="GO" id="GO:0046872">
    <property type="term" value="F:metal ion binding"/>
    <property type="evidence" value="ECO:0007669"/>
    <property type="project" value="UniProtKB-UniRule"/>
</dbReference>
<evidence type="ECO:0000313" key="12">
    <source>
        <dbReference type="EMBL" id="OMH41301.1"/>
    </source>
</evidence>
<dbReference type="InterPro" id="IPR013134">
    <property type="entry name" value="Zn_hook_RAD50"/>
</dbReference>
<keyword evidence="13" id="KW-1185">Reference proteome</keyword>
<keyword evidence="5 9" id="KW-0862">Zinc</keyword>
<reference evidence="12 13" key="1">
    <citation type="submission" date="2016-10" db="EMBL/GenBank/DDBJ databases">
        <title>Genome sequence of a sulfur-reducing bacterium Desulfurobacterium indicum K6013.</title>
        <authorList>
            <person name="Cao J."/>
            <person name="Shao Z."/>
            <person name="Alain K."/>
            <person name="Jebbar M."/>
        </authorList>
    </citation>
    <scope>NUCLEOTIDE SEQUENCE [LARGE SCALE GENOMIC DNA]</scope>
    <source>
        <strain evidence="12 13">K6013</strain>
    </source>
</reference>
<comment type="caution">
    <text evidence="12">The sequence shown here is derived from an EMBL/GenBank/DDBJ whole genome shotgun (WGS) entry which is preliminary data.</text>
</comment>
<dbReference type="Proteomes" id="UP000187408">
    <property type="component" value="Unassembled WGS sequence"/>
</dbReference>
<keyword evidence="6" id="KW-0067">ATP-binding</keyword>
<dbReference type="PROSITE" id="PS51131">
    <property type="entry name" value="ZN_HOOK"/>
    <property type="match status" value="1"/>
</dbReference>
<protein>
    <recommendedName>
        <fullName evidence="11">Zinc-hook domain-containing protein</fullName>
    </recommendedName>
</protein>
<feature type="binding site" evidence="9">
    <location>
        <position position="452"/>
    </location>
    <ligand>
        <name>Zn(2+)</name>
        <dbReference type="ChEBI" id="CHEBI:29105"/>
    </ligand>
</feature>
<dbReference type="InterPro" id="IPR022982">
    <property type="entry name" value="Rad50_ATPase_archaeal"/>
</dbReference>
<name>A0A1R1MNA1_9BACT</name>
<evidence type="ECO:0000256" key="1">
    <source>
        <dbReference type="ARBA" id="ARBA00022723"/>
    </source>
</evidence>
<feature type="coiled-coil region" evidence="10">
    <location>
        <begin position="716"/>
        <end position="753"/>
    </location>
</feature>
<dbReference type="GO" id="GO:0006302">
    <property type="term" value="P:double-strand break repair"/>
    <property type="evidence" value="ECO:0007669"/>
    <property type="project" value="InterPro"/>
</dbReference>
<dbReference type="HAMAP" id="MF_00449">
    <property type="entry name" value="RAD50"/>
    <property type="match status" value="1"/>
</dbReference>
<feature type="coiled-coil region" evidence="10">
    <location>
        <begin position="192"/>
        <end position="444"/>
    </location>
</feature>
<evidence type="ECO:0000256" key="4">
    <source>
        <dbReference type="ARBA" id="ARBA00022801"/>
    </source>
</evidence>
<keyword evidence="1 9" id="KW-0479">Metal-binding</keyword>
<evidence type="ECO:0000256" key="6">
    <source>
        <dbReference type="ARBA" id="ARBA00022840"/>
    </source>
</evidence>
<dbReference type="Pfam" id="PF13304">
    <property type="entry name" value="AAA_21"/>
    <property type="match status" value="1"/>
</dbReference>
<dbReference type="EMBL" id="MOEN01000002">
    <property type="protein sequence ID" value="OMH41301.1"/>
    <property type="molecule type" value="Genomic_DNA"/>
</dbReference>
<evidence type="ECO:0000256" key="8">
    <source>
        <dbReference type="ARBA" id="ARBA00023204"/>
    </source>
</evidence>
<dbReference type="InterPro" id="IPR027417">
    <property type="entry name" value="P-loop_NTPase"/>
</dbReference>
<dbReference type="RefSeq" id="WP_076712273.1">
    <property type="nucleotide sequence ID" value="NZ_MOEN01000002.1"/>
</dbReference>
<evidence type="ECO:0000256" key="7">
    <source>
        <dbReference type="ARBA" id="ARBA00023054"/>
    </source>
</evidence>
<keyword evidence="7 10" id="KW-0175">Coiled coil</keyword>
<dbReference type="OrthoDB" id="9795626at2"/>
<dbReference type="PANTHER" id="PTHR32114">
    <property type="entry name" value="ABC TRANSPORTER ABCH.3"/>
    <property type="match status" value="1"/>
</dbReference>
<dbReference type="SUPFAM" id="SSF52540">
    <property type="entry name" value="P-loop containing nucleoside triphosphate hydrolases"/>
    <property type="match status" value="1"/>
</dbReference>
<evidence type="ECO:0000256" key="9">
    <source>
        <dbReference type="PROSITE-ProRule" id="PRU00471"/>
    </source>
</evidence>
<dbReference type="GO" id="GO:0005524">
    <property type="term" value="F:ATP binding"/>
    <property type="evidence" value="ECO:0007669"/>
    <property type="project" value="UniProtKB-KW"/>
</dbReference>
<keyword evidence="2" id="KW-0547">Nucleotide-binding</keyword>
<dbReference type="AlphaFoldDB" id="A0A1R1MNA1"/>
<keyword evidence="8" id="KW-0234">DNA repair</keyword>
<accession>A0A1R1MNA1</accession>
<dbReference type="InterPro" id="IPR003959">
    <property type="entry name" value="ATPase_AAA_core"/>
</dbReference>
<feature type="domain" description="Zinc-hook" evidence="11">
    <location>
        <begin position="403"/>
        <end position="501"/>
    </location>
</feature>
<gene>
    <name evidence="12" type="ORF">BLW93_01135</name>
</gene>
<dbReference type="GO" id="GO:0016887">
    <property type="term" value="F:ATP hydrolysis activity"/>
    <property type="evidence" value="ECO:0007669"/>
    <property type="project" value="InterPro"/>
</dbReference>
<proteinExistence type="inferred from homology"/>
<dbReference type="STRING" id="1914305.BLW93_01135"/>
<keyword evidence="4" id="KW-0378">Hydrolase</keyword>
<evidence type="ECO:0000259" key="11">
    <source>
        <dbReference type="PROSITE" id="PS51131"/>
    </source>
</evidence>